<proteinExistence type="predicted"/>
<name>A0A2T1DJF4_9CYAN</name>
<gene>
    <name evidence="2" type="ORF">C7B65_06775</name>
</gene>
<keyword evidence="3" id="KW-1185">Reference proteome</keyword>
<reference evidence="2 3" key="2">
    <citation type="submission" date="2018-03" db="EMBL/GenBank/DDBJ databases">
        <title>The ancient ancestry and fast evolution of plastids.</title>
        <authorList>
            <person name="Moore K.R."/>
            <person name="Magnabosco C."/>
            <person name="Momper L."/>
            <person name="Gold D.A."/>
            <person name="Bosak T."/>
            <person name="Fournier G.P."/>
        </authorList>
    </citation>
    <scope>NUCLEOTIDE SEQUENCE [LARGE SCALE GENOMIC DNA]</scope>
    <source>
        <strain evidence="2 3">ULC007</strain>
    </source>
</reference>
<evidence type="ECO:0000313" key="2">
    <source>
        <dbReference type="EMBL" id="PSB20602.1"/>
    </source>
</evidence>
<evidence type="ECO:0000313" key="3">
    <source>
        <dbReference type="Proteomes" id="UP000238634"/>
    </source>
</evidence>
<evidence type="ECO:0000259" key="1">
    <source>
        <dbReference type="Pfam" id="PF01048"/>
    </source>
</evidence>
<dbReference type="GO" id="GO:0009116">
    <property type="term" value="P:nucleoside metabolic process"/>
    <property type="evidence" value="ECO:0007669"/>
    <property type="project" value="InterPro"/>
</dbReference>
<dbReference type="Proteomes" id="UP000238634">
    <property type="component" value="Unassembled WGS sequence"/>
</dbReference>
<accession>A0A2T1DJF4</accession>
<dbReference type="GO" id="GO:0003824">
    <property type="term" value="F:catalytic activity"/>
    <property type="evidence" value="ECO:0007669"/>
    <property type="project" value="InterPro"/>
</dbReference>
<organism evidence="2 3">
    <name type="scientific">Phormidesmis priestleyi ULC007</name>
    <dbReference type="NCBI Taxonomy" id="1920490"/>
    <lineage>
        <taxon>Bacteria</taxon>
        <taxon>Bacillati</taxon>
        <taxon>Cyanobacteriota</taxon>
        <taxon>Cyanophyceae</taxon>
        <taxon>Leptolyngbyales</taxon>
        <taxon>Leptolyngbyaceae</taxon>
        <taxon>Phormidesmis</taxon>
    </lineage>
</organism>
<dbReference type="SUPFAM" id="SSF53167">
    <property type="entry name" value="Purine and uridine phosphorylases"/>
    <property type="match status" value="1"/>
</dbReference>
<comment type="caution">
    <text evidence="2">The sequence shown here is derived from an EMBL/GenBank/DDBJ whole genome shotgun (WGS) entry which is preliminary data.</text>
</comment>
<sequence length="238" mass="25601">MQACFRLVALPIILHPLLTFLVPQGAEHRAICQGLKHLKNPPQVIPIPIGVEPVTQFLRNWQRSQSFDAALQSGVLVMGLCGSLTVQLGIGDRVLYQSCQDASGTVWDCDPTLTAQIQQSLQATNSLVRAFTSDRILSSAHEKQQLGQVHQADVVDMEGSAILTILAEAGVPVAMLRVVSDDTDHDLPDLSAAISPEGRIRSLPLAIGMIRQPIAALRLIRGSLTGLRTLEAIAARLG</sequence>
<dbReference type="OrthoDB" id="529685at2"/>
<dbReference type="STRING" id="1920490.GCA_001895925_02637"/>
<dbReference type="InterPro" id="IPR000845">
    <property type="entry name" value="Nucleoside_phosphorylase_d"/>
</dbReference>
<feature type="domain" description="Nucleoside phosphorylase" evidence="1">
    <location>
        <begin position="75"/>
        <end position="186"/>
    </location>
</feature>
<dbReference type="InterPro" id="IPR035994">
    <property type="entry name" value="Nucleoside_phosphorylase_sf"/>
</dbReference>
<dbReference type="EMBL" id="PVWG01000005">
    <property type="protein sequence ID" value="PSB20602.1"/>
    <property type="molecule type" value="Genomic_DNA"/>
</dbReference>
<reference evidence="2 3" key="1">
    <citation type="submission" date="2018-02" db="EMBL/GenBank/DDBJ databases">
        <authorList>
            <person name="Cohen D.B."/>
            <person name="Kent A.D."/>
        </authorList>
    </citation>
    <scope>NUCLEOTIDE SEQUENCE [LARGE SCALE GENOMIC DNA]</scope>
    <source>
        <strain evidence="2 3">ULC007</strain>
    </source>
</reference>
<protein>
    <submittedName>
        <fullName evidence="2">Phosphorylase</fullName>
    </submittedName>
</protein>
<dbReference type="Gene3D" id="3.40.50.1580">
    <property type="entry name" value="Nucleoside phosphorylase domain"/>
    <property type="match status" value="1"/>
</dbReference>
<dbReference type="AlphaFoldDB" id="A0A2T1DJF4"/>
<dbReference type="Pfam" id="PF01048">
    <property type="entry name" value="PNP_UDP_1"/>
    <property type="match status" value="1"/>
</dbReference>